<dbReference type="RefSeq" id="WP_043405313.1">
    <property type="nucleotide sequence ID" value="NZ_CP092427.2"/>
</dbReference>
<keyword evidence="9" id="KW-0472">Membrane</keyword>
<evidence type="ECO:0000256" key="3">
    <source>
        <dbReference type="ARBA" id="ARBA00022679"/>
    </source>
</evidence>
<keyword evidence="5 11" id="KW-0418">Kinase</keyword>
<dbReference type="Pfam" id="PF00069">
    <property type="entry name" value="Pkinase"/>
    <property type="match status" value="1"/>
</dbReference>
<dbReference type="CDD" id="cd14014">
    <property type="entry name" value="STKc_PknB_like"/>
    <property type="match status" value="1"/>
</dbReference>
<dbReference type="SMART" id="SM00220">
    <property type="entry name" value="S_TKc"/>
    <property type="match status" value="1"/>
</dbReference>
<proteinExistence type="predicted"/>
<keyword evidence="2 11" id="KW-0723">Serine/threonine-protein kinase</keyword>
<dbReference type="Gene3D" id="3.30.200.20">
    <property type="entry name" value="Phosphorylase Kinase, domain 1"/>
    <property type="match status" value="1"/>
</dbReference>
<organism evidence="11 12">
    <name type="scientific">Mycolicibacterium rufum</name>
    <dbReference type="NCBI Taxonomy" id="318424"/>
    <lineage>
        <taxon>Bacteria</taxon>
        <taxon>Bacillati</taxon>
        <taxon>Actinomycetota</taxon>
        <taxon>Actinomycetes</taxon>
        <taxon>Mycobacteriales</taxon>
        <taxon>Mycobacteriaceae</taxon>
        <taxon>Mycolicibacterium</taxon>
    </lineage>
</organism>
<dbReference type="InterPro" id="IPR017441">
    <property type="entry name" value="Protein_kinase_ATP_BS"/>
</dbReference>
<accession>A0ABY3UKJ8</accession>
<feature type="transmembrane region" description="Helical" evidence="9">
    <location>
        <begin position="325"/>
        <end position="347"/>
    </location>
</feature>
<keyword evidence="9" id="KW-1133">Transmembrane helix</keyword>
<dbReference type="PROSITE" id="PS50011">
    <property type="entry name" value="PROTEIN_KINASE_DOM"/>
    <property type="match status" value="1"/>
</dbReference>
<feature type="domain" description="Protein kinase" evidence="10">
    <location>
        <begin position="13"/>
        <end position="270"/>
    </location>
</feature>
<keyword evidence="12" id="KW-1185">Reference proteome</keyword>
<dbReference type="InterPro" id="IPR011009">
    <property type="entry name" value="Kinase-like_dom_sf"/>
</dbReference>
<keyword evidence="9" id="KW-0812">Transmembrane</keyword>
<feature type="region of interest" description="Disordered" evidence="8">
    <location>
        <begin position="459"/>
        <end position="501"/>
    </location>
</feature>
<feature type="compositionally biased region" description="Pro residues" evidence="8">
    <location>
        <begin position="299"/>
        <end position="313"/>
    </location>
</feature>
<evidence type="ECO:0000313" key="12">
    <source>
        <dbReference type="Proteomes" id="UP001055159"/>
    </source>
</evidence>
<dbReference type="EMBL" id="CP092427">
    <property type="protein sequence ID" value="ULP37650.1"/>
    <property type="molecule type" value="Genomic_DNA"/>
</dbReference>
<protein>
    <recommendedName>
        <fullName evidence="1">non-specific serine/threonine protein kinase</fullName>
        <ecNumber evidence="1">2.7.11.1</ecNumber>
    </recommendedName>
</protein>
<dbReference type="SUPFAM" id="SSF56112">
    <property type="entry name" value="Protein kinase-like (PK-like)"/>
    <property type="match status" value="1"/>
</dbReference>
<feature type="region of interest" description="Disordered" evidence="8">
    <location>
        <begin position="278"/>
        <end position="317"/>
    </location>
</feature>
<dbReference type="PANTHER" id="PTHR43289:SF6">
    <property type="entry name" value="SERINE_THREONINE-PROTEIN KINASE NEKL-3"/>
    <property type="match status" value="1"/>
</dbReference>
<evidence type="ECO:0000256" key="9">
    <source>
        <dbReference type="SAM" id="Phobius"/>
    </source>
</evidence>
<dbReference type="EC" id="2.7.11.1" evidence="1"/>
<dbReference type="PROSITE" id="PS00107">
    <property type="entry name" value="PROTEIN_KINASE_ATP"/>
    <property type="match status" value="1"/>
</dbReference>
<keyword evidence="4 7" id="KW-0547">Nucleotide-binding</keyword>
<dbReference type="Proteomes" id="UP001055159">
    <property type="component" value="Chromosome"/>
</dbReference>
<name>A0ABY3UKJ8_9MYCO</name>
<evidence type="ECO:0000256" key="6">
    <source>
        <dbReference type="ARBA" id="ARBA00022840"/>
    </source>
</evidence>
<evidence type="ECO:0000256" key="5">
    <source>
        <dbReference type="ARBA" id="ARBA00022777"/>
    </source>
</evidence>
<dbReference type="PROSITE" id="PS00108">
    <property type="entry name" value="PROTEIN_KINASE_ST"/>
    <property type="match status" value="1"/>
</dbReference>
<feature type="binding site" evidence="7">
    <location>
        <position position="42"/>
    </location>
    <ligand>
        <name>ATP</name>
        <dbReference type="ChEBI" id="CHEBI:30616"/>
    </ligand>
</feature>
<dbReference type="InterPro" id="IPR008271">
    <property type="entry name" value="Ser/Thr_kinase_AS"/>
</dbReference>
<dbReference type="GO" id="GO:0004674">
    <property type="term" value="F:protein serine/threonine kinase activity"/>
    <property type="evidence" value="ECO:0007669"/>
    <property type="project" value="UniProtKB-KW"/>
</dbReference>
<dbReference type="Gene3D" id="1.10.510.10">
    <property type="entry name" value="Transferase(Phosphotransferase) domain 1"/>
    <property type="match status" value="1"/>
</dbReference>
<evidence type="ECO:0000256" key="1">
    <source>
        <dbReference type="ARBA" id="ARBA00012513"/>
    </source>
</evidence>
<keyword evidence="6 7" id="KW-0067">ATP-binding</keyword>
<keyword evidence="3" id="KW-0808">Transferase</keyword>
<evidence type="ECO:0000256" key="8">
    <source>
        <dbReference type="SAM" id="MobiDB-lite"/>
    </source>
</evidence>
<feature type="compositionally biased region" description="Polar residues" evidence="8">
    <location>
        <begin position="459"/>
        <end position="470"/>
    </location>
</feature>
<sequence length="501" mass="52471">MSSPKVGTRFGPYELQSVLGVGGMGEVYRAYDTARERMVAIKLLRPEMAADPSFQERFRRESRVAARLQEPHVIPVHDFGEIDGVLYIDMRLVEGASLKQVLRTDGALQPRRAVAILRQVASALDAAHANGLVHRDIKPENVLLTPDDFAYLVDFGIAHGGGEATVTSTGLVVGSCAYMAPERFSGDRGGPASDVYSLACLLYESLTGRAPFEAADVRQVMSAHMFTAPPRPSIMRRGISRAFDEVVARGMAKAPGDRYISAGDLARAAGAAAERAPSAAPVAPPAAPPSTRQFSAAYPTPPPYAPAPPPPRAARPARRFSQGQVALMVATIVLLTAAVVLALVLVFSGGDSGTAPTSRLAAPPPTSSSPDATSSEEDTTTSTTTTTTSTSGKPIKGVSGTDAQGFVGHSARCDESDSAAAAIRTSLSLAVVCKSGGSYYYRGERLSDGASLELQNAQRSGSGFTVSNPADGTRYDVQPNQLTISSSRSVDPEPALEYGSG</sequence>
<feature type="region of interest" description="Disordered" evidence="8">
    <location>
        <begin position="353"/>
        <end position="401"/>
    </location>
</feature>
<evidence type="ECO:0000313" key="11">
    <source>
        <dbReference type="EMBL" id="ULP37650.1"/>
    </source>
</evidence>
<evidence type="ECO:0000256" key="7">
    <source>
        <dbReference type="PROSITE-ProRule" id="PRU10141"/>
    </source>
</evidence>
<gene>
    <name evidence="11" type="ORF">MJO55_04225</name>
</gene>
<feature type="compositionally biased region" description="Low complexity" evidence="8">
    <location>
        <begin position="380"/>
        <end position="391"/>
    </location>
</feature>
<feature type="compositionally biased region" description="Polar residues" evidence="8">
    <location>
        <begin position="478"/>
        <end position="489"/>
    </location>
</feature>
<evidence type="ECO:0000259" key="10">
    <source>
        <dbReference type="PROSITE" id="PS50011"/>
    </source>
</evidence>
<reference evidence="11" key="1">
    <citation type="submission" date="2022-08" db="EMBL/GenBank/DDBJ databases">
        <title>Whole genome sequencing of non-tuberculosis mycobacteria type-strains.</title>
        <authorList>
            <person name="Igarashi Y."/>
            <person name="Osugi A."/>
            <person name="Mitarai S."/>
        </authorList>
    </citation>
    <scope>NUCLEOTIDE SEQUENCE</scope>
    <source>
        <strain evidence="11">JCM 16372</strain>
    </source>
</reference>
<evidence type="ECO:0000256" key="4">
    <source>
        <dbReference type="ARBA" id="ARBA00022741"/>
    </source>
</evidence>
<dbReference type="InterPro" id="IPR000719">
    <property type="entry name" value="Prot_kinase_dom"/>
</dbReference>
<evidence type="ECO:0000256" key="2">
    <source>
        <dbReference type="ARBA" id="ARBA00022527"/>
    </source>
</evidence>
<dbReference type="PANTHER" id="PTHR43289">
    <property type="entry name" value="MITOGEN-ACTIVATED PROTEIN KINASE KINASE KINASE 20-RELATED"/>
    <property type="match status" value="1"/>
</dbReference>